<sequence length="255" mass="27441">MLDFNSRSQTSTHVNAAIDAALVKANQATPPRSYLGGSRLGHACERALQFEFVQAPKDEGADFDGRLLRIFGIGHALEDVAVAWLRGAGFDLYTRRGGGEHGEQFGFSVAGGRIRGHVDGVFAGGPTIPGMAFPALWECKTMNAKAWRETSSKGVAAAKPIYAAQIAVYQAYMDASVPGVADNPALFTAINKDTAELHHELVPFNADLAQRMSDRAVRILAATDGGELLPRVAAQADHFECRFCPWAKRCWALPA</sequence>
<gene>
    <name evidence="1" type="ORF">SAMN02745775_116102</name>
</gene>
<keyword evidence="2" id="KW-1185">Reference proteome</keyword>
<evidence type="ECO:0000313" key="1">
    <source>
        <dbReference type="EMBL" id="SFL05540.1"/>
    </source>
</evidence>
<name>A0A1I4EKE7_9PROT</name>
<dbReference type="STRING" id="1123062.SAMN02745775_116102"/>
<dbReference type="InterPro" id="IPR011604">
    <property type="entry name" value="PDDEXK-like_dom_sf"/>
</dbReference>
<evidence type="ECO:0008006" key="3">
    <source>
        <dbReference type="Google" id="ProtNLM"/>
    </source>
</evidence>
<dbReference type="Proteomes" id="UP000199473">
    <property type="component" value="Unassembled WGS sequence"/>
</dbReference>
<dbReference type="AlphaFoldDB" id="A0A1I4EKE7"/>
<dbReference type="Gene3D" id="3.90.320.10">
    <property type="match status" value="1"/>
</dbReference>
<dbReference type="RefSeq" id="WP_092962927.1">
    <property type="nucleotide sequence ID" value="NZ_FOSQ01000016.1"/>
</dbReference>
<accession>A0A1I4EKE7</accession>
<evidence type="ECO:0000313" key="2">
    <source>
        <dbReference type="Proteomes" id="UP000199473"/>
    </source>
</evidence>
<dbReference type="OrthoDB" id="1982at2"/>
<reference evidence="1 2" key="1">
    <citation type="submission" date="2016-10" db="EMBL/GenBank/DDBJ databases">
        <authorList>
            <person name="de Groot N.N."/>
        </authorList>
    </citation>
    <scope>NUCLEOTIDE SEQUENCE [LARGE SCALE GENOMIC DNA]</scope>
    <source>
        <strain evidence="1 2">DSM 19981</strain>
    </source>
</reference>
<protein>
    <recommendedName>
        <fullName evidence="3">PD-(D/E)XK nuclease superfamily protein</fullName>
    </recommendedName>
</protein>
<dbReference type="EMBL" id="FOSQ01000016">
    <property type="protein sequence ID" value="SFL05540.1"/>
    <property type="molecule type" value="Genomic_DNA"/>
</dbReference>
<proteinExistence type="predicted"/>
<organism evidence="1 2">
    <name type="scientific">Falsiroseomonas stagni DSM 19981</name>
    <dbReference type="NCBI Taxonomy" id="1123062"/>
    <lineage>
        <taxon>Bacteria</taxon>
        <taxon>Pseudomonadati</taxon>
        <taxon>Pseudomonadota</taxon>
        <taxon>Alphaproteobacteria</taxon>
        <taxon>Acetobacterales</taxon>
        <taxon>Roseomonadaceae</taxon>
        <taxon>Falsiroseomonas</taxon>
    </lineage>
</organism>